<feature type="signal peptide" evidence="1">
    <location>
        <begin position="1"/>
        <end position="25"/>
    </location>
</feature>
<evidence type="ECO:0008006" key="4">
    <source>
        <dbReference type="Google" id="ProtNLM"/>
    </source>
</evidence>
<organism evidence="2 3">
    <name type="scientific">Crateriforma conspicua</name>
    <dbReference type="NCBI Taxonomy" id="2527996"/>
    <lineage>
        <taxon>Bacteria</taxon>
        <taxon>Pseudomonadati</taxon>
        <taxon>Planctomycetota</taxon>
        <taxon>Planctomycetia</taxon>
        <taxon>Planctomycetales</taxon>
        <taxon>Planctomycetaceae</taxon>
        <taxon>Crateriforma</taxon>
    </lineage>
</organism>
<evidence type="ECO:0000313" key="3">
    <source>
        <dbReference type="Proteomes" id="UP000317238"/>
    </source>
</evidence>
<dbReference type="RefSeq" id="WP_145302001.1">
    <property type="nucleotide sequence ID" value="NZ_CP036319.1"/>
</dbReference>
<name>A0A5C5Y7T5_9PLAN</name>
<accession>A0A5C5Y7T5</accession>
<gene>
    <name evidence="2" type="ORF">Pan14r_28480</name>
</gene>
<evidence type="ECO:0000256" key="1">
    <source>
        <dbReference type="SAM" id="SignalP"/>
    </source>
</evidence>
<evidence type="ECO:0000313" key="2">
    <source>
        <dbReference type="EMBL" id="TWT70541.1"/>
    </source>
</evidence>
<feature type="chain" id="PRO_5022718625" description="PEP-CTERM sorting domain-containing protein" evidence="1">
    <location>
        <begin position="26"/>
        <end position="405"/>
    </location>
</feature>
<proteinExistence type="predicted"/>
<dbReference type="AlphaFoldDB" id="A0A5C5Y7T5"/>
<dbReference type="PROSITE" id="PS51257">
    <property type="entry name" value="PROKAR_LIPOPROTEIN"/>
    <property type="match status" value="1"/>
</dbReference>
<dbReference type="EMBL" id="SJPL01000001">
    <property type="protein sequence ID" value="TWT70541.1"/>
    <property type="molecule type" value="Genomic_DNA"/>
</dbReference>
<comment type="caution">
    <text evidence="2">The sequence shown here is derived from an EMBL/GenBank/DDBJ whole genome shotgun (WGS) entry which is preliminary data.</text>
</comment>
<keyword evidence="1" id="KW-0732">Signal</keyword>
<sequence precursor="true">MTRLKVRIASLAIAGLMACAPSLQAQTITGQDDFGDSWSGNTPTGGNQVFTSRTITPDNSGNFGFWWGIFGGSNFDYYGITDRRINFDVADDSAGTFPIDQFGFASSLFPNDNFVAIADLANNDNLSGLAFADWQFDISAQGASPFDVHRISLTMVAYGDFESGDDNVVFSGGVTGQPSATFFDFGLSAAQDAADTLYQVTMEAGGVYDFYFQPSAFFDVNEWNNLVLNGPSGSVTYHPNDNGGADDDGTAFNGFIAEPTFSDPAGVTRAYTDGSFDEQEIEAFKDPMVEQISGVQLDNQMQQFTAVVKGVGTTFDLNMTAAQNASFEIMAYDNILLESAVLGDANGDLTVDTLDISPFALALVDRAAYELANPGIDPDFVLDFNCDGVFDSLDIAPFGSKLASP</sequence>
<dbReference type="OrthoDB" id="269930at2"/>
<reference evidence="2 3" key="1">
    <citation type="submission" date="2019-02" db="EMBL/GenBank/DDBJ databases">
        <title>Deep-cultivation of Planctomycetes and their phenomic and genomic characterization uncovers novel biology.</title>
        <authorList>
            <person name="Wiegand S."/>
            <person name="Jogler M."/>
            <person name="Boedeker C."/>
            <person name="Pinto D."/>
            <person name="Vollmers J."/>
            <person name="Rivas-Marin E."/>
            <person name="Kohn T."/>
            <person name="Peeters S.H."/>
            <person name="Heuer A."/>
            <person name="Rast P."/>
            <person name="Oberbeckmann S."/>
            <person name="Bunk B."/>
            <person name="Jeske O."/>
            <person name="Meyerdierks A."/>
            <person name="Storesund J.E."/>
            <person name="Kallscheuer N."/>
            <person name="Luecker S."/>
            <person name="Lage O.M."/>
            <person name="Pohl T."/>
            <person name="Merkel B.J."/>
            <person name="Hornburger P."/>
            <person name="Mueller R.-W."/>
            <person name="Bruemmer F."/>
            <person name="Labrenz M."/>
            <person name="Spormann A.M."/>
            <person name="Op Den Camp H."/>
            <person name="Overmann J."/>
            <person name="Amann R."/>
            <person name="Jetten M.S.M."/>
            <person name="Mascher T."/>
            <person name="Medema M.H."/>
            <person name="Devos D.P."/>
            <person name="Kaster A.-K."/>
            <person name="Ovreas L."/>
            <person name="Rohde M."/>
            <person name="Galperin M.Y."/>
            <person name="Jogler C."/>
        </authorList>
    </citation>
    <scope>NUCLEOTIDE SEQUENCE [LARGE SCALE GENOMIC DNA]</scope>
    <source>
        <strain evidence="2 3">Pan14r</strain>
    </source>
</reference>
<dbReference type="Proteomes" id="UP000317238">
    <property type="component" value="Unassembled WGS sequence"/>
</dbReference>
<keyword evidence="3" id="KW-1185">Reference proteome</keyword>
<protein>
    <recommendedName>
        <fullName evidence="4">PEP-CTERM sorting domain-containing protein</fullName>
    </recommendedName>
</protein>